<dbReference type="PANTHER" id="PTHR11727:SF12">
    <property type="entry name" value="RIBOSOMAL RNA SMALL SUBUNIT METHYLTRANSFERASE, MITOCHONDRIAL"/>
    <property type="match status" value="1"/>
</dbReference>
<feature type="region of interest" description="Disordered" evidence="8">
    <location>
        <begin position="134"/>
        <end position="154"/>
    </location>
</feature>
<dbReference type="PROSITE" id="PS01131">
    <property type="entry name" value="RRNA_A_DIMETH"/>
    <property type="match status" value="1"/>
</dbReference>
<dbReference type="Pfam" id="PF00398">
    <property type="entry name" value="RrnaAD"/>
    <property type="match status" value="1"/>
</dbReference>
<dbReference type="Gene3D" id="1.10.8.480">
    <property type="match status" value="1"/>
</dbReference>
<evidence type="ECO:0000256" key="1">
    <source>
        <dbReference type="ARBA" id="ARBA00022552"/>
    </source>
</evidence>
<gene>
    <name evidence="10" type="ORF">IEQ34_009064</name>
</gene>
<dbReference type="SUPFAM" id="SSF53335">
    <property type="entry name" value="S-adenosyl-L-methionine-dependent methyltransferases"/>
    <property type="match status" value="1"/>
</dbReference>
<comment type="caution">
    <text evidence="10">The sequence shown here is derived from an EMBL/GenBank/DDBJ whole genome shotgun (WGS) entry which is preliminary data.</text>
</comment>
<dbReference type="InterPro" id="IPR029063">
    <property type="entry name" value="SAM-dependent_MTases_sf"/>
</dbReference>
<feature type="region of interest" description="Disordered" evidence="8">
    <location>
        <begin position="500"/>
        <end position="530"/>
    </location>
</feature>
<dbReference type="PROSITE" id="PS51689">
    <property type="entry name" value="SAM_RNA_A_N6_MT"/>
    <property type="match status" value="1"/>
</dbReference>
<dbReference type="NCBIfam" id="TIGR00755">
    <property type="entry name" value="ksgA"/>
    <property type="match status" value="1"/>
</dbReference>
<dbReference type="EMBL" id="JAGFBR010000009">
    <property type="protein sequence ID" value="KAH0461489.1"/>
    <property type="molecule type" value="Genomic_DNA"/>
</dbReference>
<feature type="binding site" evidence="6">
    <location>
        <position position="278"/>
    </location>
    <ligand>
        <name>S-adenosyl-L-methionine</name>
        <dbReference type="ChEBI" id="CHEBI:59789"/>
    </ligand>
</feature>
<accession>A0AAV7GI85</accession>
<dbReference type="Gene3D" id="3.10.280.10">
    <property type="entry name" value="Mitochondrial glycoprotein"/>
    <property type="match status" value="1"/>
</dbReference>
<name>A0AAV7GI85_DENCH</name>
<dbReference type="InterPro" id="IPR001737">
    <property type="entry name" value="KsgA/Erm"/>
</dbReference>
<keyword evidence="3 6" id="KW-0808">Transferase</keyword>
<dbReference type="InterPro" id="IPR011530">
    <property type="entry name" value="rRNA_adenine_dimethylase"/>
</dbReference>
<dbReference type="CDD" id="cd02440">
    <property type="entry name" value="AdoMet_MTases"/>
    <property type="match status" value="1"/>
</dbReference>
<protein>
    <recommendedName>
        <fullName evidence="7">rRNA adenine N(6)-methyltransferase</fullName>
        <ecNumber evidence="7">2.1.1.-</ecNumber>
    </recommendedName>
</protein>
<feature type="compositionally biased region" description="Basic and acidic residues" evidence="8">
    <location>
        <begin position="504"/>
        <end position="514"/>
    </location>
</feature>
<evidence type="ECO:0000256" key="7">
    <source>
        <dbReference type="RuleBase" id="RU362106"/>
    </source>
</evidence>
<dbReference type="InterPro" id="IPR020596">
    <property type="entry name" value="rRNA_Ade_Mease_Trfase_CS"/>
</dbReference>
<proteinExistence type="inferred from homology"/>
<dbReference type="SMART" id="SM00650">
    <property type="entry name" value="rADc"/>
    <property type="match status" value="1"/>
</dbReference>
<dbReference type="PANTHER" id="PTHR11727">
    <property type="entry name" value="DIMETHYLADENOSINE TRANSFERASE"/>
    <property type="match status" value="1"/>
</dbReference>
<dbReference type="GO" id="GO:0003723">
    <property type="term" value="F:RNA binding"/>
    <property type="evidence" value="ECO:0007669"/>
    <property type="project" value="UniProtKB-UniRule"/>
</dbReference>
<dbReference type="InterPro" id="IPR020598">
    <property type="entry name" value="rRNA_Ade_methylase_Trfase_N"/>
</dbReference>
<dbReference type="Pfam" id="PF02330">
    <property type="entry name" value="MAM33"/>
    <property type="match status" value="1"/>
</dbReference>
<organism evidence="10 11">
    <name type="scientific">Dendrobium chrysotoxum</name>
    <name type="common">Orchid</name>
    <dbReference type="NCBI Taxonomy" id="161865"/>
    <lineage>
        <taxon>Eukaryota</taxon>
        <taxon>Viridiplantae</taxon>
        <taxon>Streptophyta</taxon>
        <taxon>Embryophyta</taxon>
        <taxon>Tracheophyta</taxon>
        <taxon>Spermatophyta</taxon>
        <taxon>Magnoliopsida</taxon>
        <taxon>Liliopsida</taxon>
        <taxon>Asparagales</taxon>
        <taxon>Orchidaceae</taxon>
        <taxon>Epidendroideae</taxon>
        <taxon>Malaxideae</taxon>
        <taxon>Dendrobiinae</taxon>
        <taxon>Dendrobium</taxon>
    </lineage>
</organism>
<evidence type="ECO:0000313" key="11">
    <source>
        <dbReference type="Proteomes" id="UP000775213"/>
    </source>
</evidence>
<feature type="binding site" evidence="6">
    <location>
        <position position="324"/>
    </location>
    <ligand>
        <name>S-adenosyl-L-methionine</name>
        <dbReference type="ChEBI" id="CHEBI:59789"/>
    </ligand>
</feature>
<comment type="caution">
    <text evidence="6">Lacks conserved residue(s) required for the propagation of feature annotation.</text>
</comment>
<dbReference type="FunFam" id="3.40.50.150:FF:000081">
    <property type="entry name" value="rRNA adenine N(6)-methyltransferase"/>
    <property type="match status" value="1"/>
</dbReference>
<feature type="domain" description="Ribosomal RNA adenine methylase transferase N-terminal" evidence="9">
    <location>
        <begin position="283"/>
        <end position="454"/>
    </location>
</feature>
<feature type="binding site" evidence="6">
    <location>
        <position position="303"/>
    </location>
    <ligand>
        <name>S-adenosyl-L-methionine</name>
        <dbReference type="ChEBI" id="CHEBI:59789"/>
    </ligand>
</feature>
<evidence type="ECO:0000256" key="3">
    <source>
        <dbReference type="ARBA" id="ARBA00022679"/>
    </source>
</evidence>
<dbReference type="GO" id="GO:0000179">
    <property type="term" value="F:rRNA (adenine-N6,N6-)-dimethyltransferase activity"/>
    <property type="evidence" value="ECO:0007669"/>
    <property type="project" value="UniProtKB-UniRule"/>
</dbReference>
<evidence type="ECO:0000313" key="10">
    <source>
        <dbReference type="EMBL" id="KAH0461489.1"/>
    </source>
</evidence>
<comment type="similarity">
    <text evidence="6 7">Belongs to the class I-like SAM-binding methyltransferase superfamily. rRNA adenine N(6)-methyltransferase family.</text>
</comment>
<feature type="binding site" evidence="6">
    <location>
        <position position="367"/>
    </location>
    <ligand>
        <name>S-adenosyl-L-methionine</name>
        <dbReference type="ChEBI" id="CHEBI:59789"/>
    </ligand>
</feature>
<feature type="binding site" evidence="6">
    <location>
        <position position="276"/>
    </location>
    <ligand>
        <name>S-adenosyl-L-methionine</name>
        <dbReference type="ChEBI" id="CHEBI:59789"/>
    </ligand>
</feature>
<keyword evidence="5 6" id="KW-0694">RNA-binding</keyword>
<dbReference type="AlphaFoldDB" id="A0AAV7GI85"/>
<feature type="compositionally biased region" description="Basic and acidic residues" evidence="8">
    <location>
        <begin position="134"/>
        <end position="144"/>
    </location>
</feature>
<dbReference type="GO" id="GO:0005759">
    <property type="term" value="C:mitochondrial matrix"/>
    <property type="evidence" value="ECO:0007669"/>
    <property type="project" value="InterPro"/>
</dbReference>
<keyword evidence="1 7" id="KW-0698">rRNA processing</keyword>
<keyword evidence="4 6" id="KW-0949">S-adenosyl-L-methionine</keyword>
<keyword evidence="2 6" id="KW-0489">Methyltransferase</keyword>
<sequence length="585" mass="66335">MTFWSAVLRHLTLSRTPIVSGTIERGAKVHCSALLKHSLSSVSFRETHECKSPLSSFTLVNFSSSPSNSTSDVHFLTSTDDENKCGEPDQVEEMTEVFPPEIQVKRITNTAGLMRNYLLKSIDVSVSRPSLVTGEEHENNMRIGDDEEEGDNSRPCQSVIPLTSNVSKQERDSMEFCCASRKDDLGSAGSFIRKNKKYGKKIDSYEGRGFCMTGMRFDPSTYNIAVTNFFYSCVLLLGTKFQILWQEEDVEYRRRLKQKERWQGERFHLLKSRGQHLLTNPRVLDSIIRRAKVLPTDTVLEIGPGTGNLTVRLLELARKVIAVEIDERMVDTLQNRVAKLGLEDKLVVITGNVLKMELPYFDLCVSNIPYGISSPLIAKIFLRSYKSCFRSAILLLQKEFACRLLAKPGESDFNRLALNVRLVASVDFLMNVSKKDFVPCPKVDSSLVQIQPKPNIPDINLDEWLGFTRTCFSKRNRTLSAIFKQKKKIIDLYENSQSNIKNRKPTENEDRVGDYDLDGNNDSDDGSASSLELGLQNSTEVLRFKEKIVRILKDGGFGEKRPSKLSNEEFLCLLQLFNKEGVFFH</sequence>
<dbReference type="InterPro" id="IPR003428">
    <property type="entry name" value="MAM33"/>
</dbReference>
<keyword evidence="11" id="KW-1185">Reference proteome</keyword>
<evidence type="ECO:0000259" key="9">
    <source>
        <dbReference type="SMART" id="SM00650"/>
    </source>
</evidence>
<dbReference type="InterPro" id="IPR036561">
    <property type="entry name" value="MAM33_sf"/>
</dbReference>
<evidence type="ECO:0000256" key="4">
    <source>
        <dbReference type="ARBA" id="ARBA00022691"/>
    </source>
</evidence>
<evidence type="ECO:0000256" key="6">
    <source>
        <dbReference type="PROSITE-ProRule" id="PRU01026"/>
    </source>
</evidence>
<feature type="compositionally biased region" description="Acidic residues" evidence="8">
    <location>
        <begin position="515"/>
        <end position="525"/>
    </location>
</feature>
<dbReference type="EC" id="2.1.1.-" evidence="7"/>
<dbReference type="Proteomes" id="UP000775213">
    <property type="component" value="Unassembled WGS sequence"/>
</dbReference>
<dbReference type="Gene3D" id="3.40.50.150">
    <property type="entry name" value="Vaccinia Virus protein VP39"/>
    <property type="match status" value="1"/>
</dbReference>
<evidence type="ECO:0000256" key="8">
    <source>
        <dbReference type="SAM" id="MobiDB-lite"/>
    </source>
</evidence>
<reference evidence="10 11" key="1">
    <citation type="journal article" date="2021" name="Hortic Res">
        <title>Chromosome-scale assembly of the Dendrobium chrysotoxum genome enhances the understanding of orchid evolution.</title>
        <authorList>
            <person name="Zhang Y."/>
            <person name="Zhang G.Q."/>
            <person name="Zhang D."/>
            <person name="Liu X.D."/>
            <person name="Xu X.Y."/>
            <person name="Sun W.H."/>
            <person name="Yu X."/>
            <person name="Zhu X."/>
            <person name="Wang Z.W."/>
            <person name="Zhao X."/>
            <person name="Zhong W.Y."/>
            <person name="Chen H."/>
            <person name="Yin W.L."/>
            <person name="Huang T."/>
            <person name="Niu S.C."/>
            <person name="Liu Z.J."/>
        </authorList>
    </citation>
    <scope>NUCLEOTIDE SEQUENCE [LARGE SCALE GENOMIC DNA]</scope>
    <source>
        <strain evidence="10">Lindl</strain>
    </source>
</reference>
<evidence type="ECO:0000256" key="5">
    <source>
        <dbReference type="ARBA" id="ARBA00022884"/>
    </source>
</evidence>
<evidence type="ECO:0000256" key="2">
    <source>
        <dbReference type="ARBA" id="ARBA00022603"/>
    </source>
</evidence>